<keyword evidence="1" id="KW-0812">Transmembrane</keyword>
<keyword evidence="1" id="KW-0472">Membrane</keyword>
<dbReference type="Pfam" id="PF04956">
    <property type="entry name" value="TrbC"/>
    <property type="match status" value="1"/>
</dbReference>
<dbReference type="RefSeq" id="WP_113062681.1">
    <property type="nucleotide sequence ID" value="NZ_CAMQFR010000011.1"/>
</dbReference>
<proteinExistence type="predicted"/>
<keyword evidence="1" id="KW-1133">Transmembrane helix</keyword>
<dbReference type="EMBL" id="UATH01000001">
    <property type="protein sequence ID" value="SPY08451.1"/>
    <property type="molecule type" value="Genomic_DNA"/>
</dbReference>
<dbReference type="Proteomes" id="UP000250242">
    <property type="component" value="Unassembled WGS sequence"/>
</dbReference>
<name>A0A2X1UVQ3_9BURK</name>
<evidence type="ECO:0000313" key="3">
    <source>
        <dbReference type="Proteomes" id="UP000250242"/>
    </source>
</evidence>
<organism evidence="2 3">
    <name type="scientific">Oligella urethralis</name>
    <dbReference type="NCBI Taxonomy" id="90245"/>
    <lineage>
        <taxon>Bacteria</taxon>
        <taxon>Pseudomonadati</taxon>
        <taxon>Pseudomonadota</taxon>
        <taxon>Betaproteobacteria</taxon>
        <taxon>Burkholderiales</taxon>
        <taxon>Alcaligenaceae</taxon>
        <taxon>Oligella</taxon>
    </lineage>
</organism>
<protein>
    <submittedName>
        <fullName evidence="2">TrbC/VIRB2 family</fullName>
    </submittedName>
</protein>
<gene>
    <name evidence="2" type="ORF">NCTC11009_01677</name>
</gene>
<evidence type="ECO:0000313" key="2">
    <source>
        <dbReference type="EMBL" id="SPY08451.1"/>
    </source>
</evidence>
<feature type="transmembrane region" description="Helical" evidence="1">
    <location>
        <begin position="56"/>
        <end position="76"/>
    </location>
</feature>
<dbReference type="AlphaFoldDB" id="A0A2X1UVQ3"/>
<dbReference type="InterPro" id="IPR007039">
    <property type="entry name" value="TrbC/VirB2"/>
</dbReference>
<sequence>MNALRALSTYKKHVYETFLGFFFLFATPLAYAQGVTSGTPGGGFLQPVKSVLDQVIDGIVAISLVVAIGYIIWQVLEVIFDRKTWSDIMAKCLVAVALGAAPFVVKQLWDLGQSLSIG</sequence>
<evidence type="ECO:0000256" key="1">
    <source>
        <dbReference type="SAM" id="Phobius"/>
    </source>
</evidence>
<accession>A0A2X1UVQ3</accession>
<reference evidence="2 3" key="1">
    <citation type="submission" date="2018-06" db="EMBL/GenBank/DDBJ databases">
        <authorList>
            <consortium name="Pathogen Informatics"/>
            <person name="Doyle S."/>
        </authorList>
    </citation>
    <scope>NUCLEOTIDE SEQUENCE [LARGE SCALE GENOMIC DNA]</scope>
    <source>
        <strain evidence="2 3">NCTC11009</strain>
    </source>
</reference>